<keyword evidence="2" id="KW-0812">Transmembrane</keyword>
<accession>A0A6A4XGE1</accession>
<reference evidence="3 4" key="1">
    <citation type="submission" date="2019-07" db="EMBL/GenBank/DDBJ databases">
        <title>Draft genome assembly of a fouling barnacle, Amphibalanus amphitrite (Darwin, 1854): The first reference genome for Thecostraca.</title>
        <authorList>
            <person name="Kim W."/>
        </authorList>
    </citation>
    <scope>NUCLEOTIDE SEQUENCE [LARGE SCALE GENOMIC DNA]</scope>
    <source>
        <strain evidence="3">SNU_AA5</strain>
        <tissue evidence="3">Soma without cirri and trophi</tissue>
    </source>
</reference>
<feature type="compositionally biased region" description="Acidic residues" evidence="1">
    <location>
        <begin position="162"/>
        <end position="182"/>
    </location>
</feature>
<feature type="transmembrane region" description="Helical" evidence="2">
    <location>
        <begin position="134"/>
        <end position="156"/>
    </location>
</feature>
<evidence type="ECO:0000256" key="2">
    <source>
        <dbReference type="SAM" id="Phobius"/>
    </source>
</evidence>
<feature type="region of interest" description="Disordered" evidence="1">
    <location>
        <begin position="162"/>
        <end position="221"/>
    </location>
</feature>
<evidence type="ECO:0000313" key="4">
    <source>
        <dbReference type="Proteomes" id="UP000440578"/>
    </source>
</evidence>
<feature type="compositionally biased region" description="Basic and acidic residues" evidence="1">
    <location>
        <begin position="183"/>
        <end position="215"/>
    </location>
</feature>
<evidence type="ECO:0000313" key="3">
    <source>
        <dbReference type="EMBL" id="KAF0313861.1"/>
    </source>
</evidence>
<sequence length="221" mass="23237">MQDKLEDMLANITMTECDMHSGGFVLYWGASESKHIRVWCFSSLLLNEPSPIMLRSRVPEAMDLVFRSSLGILTGEAQLSIDSLQLQLEVSSFGVMNRTKRDSADKQDGGGRSSGGGIVKSVAEALMEAGAGGIVGAVLMGVLLLAIIGGLAAWMWSRADDDDDSEYSDYSSSEESEGDDAQDAERGSPEGDAKEPAGDSAEDGAKGATAEKAETAADTGT</sequence>
<organism evidence="3 4">
    <name type="scientific">Amphibalanus amphitrite</name>
    <name type="common">Striped barnacle</name>
    <name type="synonym">Balanus amphitrite</name>
    <dbReference type="NCBI Taxonomy" id="1232801"/>
    <lineage>
        <taxon>Eukaryota</taxon>
        <taxon>Metazoa</taxon>
        <taxon>Ecdysozoa</taxon>
        <taxon>Arthropoda</taxon>
        <taxon>Crustacea</taxon>
        <taxon>Multicrustacea</taxon>
        <taxon>Cirripedia</taxon>
        <taxon>Thoracica</taxon>
        <taxon>Thoracicalcarea</taxon>
        <taxon>Balanomorpha</taxon>
        <taxon>Balanoidea</taxon>
        <taxon>Balanidae</taxon>
        <taxon>Amphibalaninae</taxon>
        <taxon>Amphibalanus</taxon>
    </lineage>
</organism>
<dbReference type="AlphaFoldDB" id="A0A6A4XGE1"/>
<protein>
    <submittedName>
        <fullName evidence="3">Uncharacterized protein</fullName>
    </submittedName>
</protein>
<name>A0A6A4XGE1_AMPAM</name>
<dbReference type="Proteomes" id="UP000440578">
    <property type="component" value="Unassembled WGS sequence"/>
</dbReference>
<dbReference type="EMBL" id="VIIS01000067">
    <property type="protein sequence ID" value="KAF0313861.1"/>
    <property type="molecule type" value="Genomic_DNA"/>
</dbReference>
<proteinExistence type="predicted"/>
<comment type="caution">
    <text evidence="3">The sequence shown here is derived from an EMBL/GenBank/DDBJ whole genome shotgun (WGS) entry which is preliminary data.</text>
</comment>
<keyword evidence="4" id="KW-1185">Reference proteome</keyword>
<keyword evidence="2" id="KW-1133">Transmembrane helix</keyword>
<keyword evidence="2" id="KW-0472">Membrane</keyword>
<gene>
    <name evidence="3" type="ORF">FJT64_015607</name>
</gene>
<evidence type="ECO:0000256" key="1">
    <source>
        <dbReference type="SAM" id="MobiDB-lite"/>
    </source>
</evidence>